<name>A0A679IZH5_9HYPH</name>
<organism evidence="2">
    <name type="scientific">Methylobacterium bullatum</name>
    <dbReference type="NCBI Taxonomy" id="570505"/>
    <lineage>
        <taxon>Bacteria</taxon>
        <taxon>Pseudomonadati</taxon>
        <taxon>Pseudomonadota</taxon>
        <taxon>Alphaproteobacteria</taxon>
        <taxon>Hyphomicrobiales</taxon>
        <taxon>Methylobacteriaceae</taxon>
        <taxon>Methylobacterium</taxon>
    </lineage>
</organism>
<dbReference type="EMBL" id="LR743504">
    <property type="protein sequence ID" value="CAA2105365.1"/>
    <property type="molecule type" value="Genomic_DNA"/>
</dbReference>
<dbReference type="AlphaFoldDB" id="A0A679IZH5"/>
<feature type="chain" id="PRO_5025597019" evidence="1">
    <location>
        <begin position="23"/>
        <end position="60"/>
    </location>
</feature>
<evidence type="ECO:0000313" key="2">
    <source>
        <dbReference type="EMBL" id="CAA2105365.1"/>
    </source>
</evidence>
<keyword evidence="1" id="KW-0732">Signal</keyword>
<proteinExistence type="predicted"/>
<evidence type="ECO:0000256" key="1">
    <source>
        <dbReference type="SAM" id="SignalP"/>
    </source>
</evidence>
<reference evidence="2" key="1">
    <citation type="submission" date="2019-12" db="EMBL/GenBank/DDBJ databases">
        <authorList>
            <person name="Cremers G."/>
        </authorList>
    </citation>
    <scope>NUCLEOTIDE SEQUENCE</scope>
    <source>
        <strain evidence="2">Mbul1</strain>
    </source>
</reference>
<gene>
    <name evidence="2" type="ORF">MBUL_03156</name>
</gene>
<feature type="signal peptide" evidence="1">
    <location>
        <begin position="1"/>
        <end position="22"/>
    </location>
</feature>
<protein>
    <submittedName>
        <fullName evidence="2">Uncharacterized protein</fullName>
    </submittedName>
</protein>
<accession>A0A679IZH5</accession>
<sequence>MNLLIRPSLAVILALVSTMPFARSSTPPAGPVVSSWMASAPIVAKLDRRYAHRRIDRRLQ</sequence>